<protein>
    <submittedName>
        <fullName evidence="2">Uncharacterized protein</fullName>
    </submittedName>
</protein>
<dbReference type="Proteomes" id="UP001302059">
    <property type="component" value="Unassembled WGS sequence"/>
</dbReference>
<keyword evidence="1" id="KW-0472">Membrane</keyword>
<gene>
    <name evidence="2" type="ORF">QOL99_12910</name>
</gene>
<reference evidence="2 3" key="1">
    <citation type="submission" date="2023-05" db="EMBL/GenBank/DDBJ databases">
        <authorList>
            <person name="Gao F."/>
        </authorList>
    </citation>
    <scope>NUCLEOTIDE SEQUENCE [LARGE SCALE GENOMIC DNA]</scope>
    <source>
        <strain evidence="2 3">MIMF12</strain>
    </source>
</reference>
<proteinExistence type="predicted"/>
<dbReference type="RefSeq" id="WP_285524386.1">
    <property type="nucleotide sequence ID" value="NZ_JASNGB010000141.1"/>
</dbReference>
<evidence type="ECO:0000313" key="2">
    <source>
        <dbReference type="EMBL" id="MDL2345045.1"/>
    </source>
</evidence>
<evidence type="ECO:0000256" key="1">
    <source>
        <dbReference type="SAM" id="Phobius"/>
    </source>
</evidence>
<organism evidence="2 3">
    <name type="scientific">Deinococcus rhizophilus</name>
    <dbReference type="NCBI Taxonomy" id="3049544"/>
    <lineage>
        <taxon>Bacteria</taxon>
        <taxon>Thermotogati</taxon>
        <taxon>Deinococcota</taxon>
        <taxon>Deinococci</taxon>
        <taxon>Deinococcales</taxon>
        <taxon>Deinococcaceae</taxon>
        <taxon>Deinococcus</taxon>
    </lineage>
</organism>
<dbReference type="EMBL" id="JASNGB010000141">
    <property type="protein sequence ID" value="MDL2345045.1"/>
    <property type="molecule type" value="Genomic_DNA"/>
</dbReference>
<sequence>MTPLRVGCLLLPIGLALGWGILYWMFIWQGGLDFHNPASARDWIRVCARGREDVYCKAAHRVMKDVQEPVVFLHPNAGDREITAALRSWKGGMPTQKELDAVARANLLRGRALRSGTMSSLDGQARRVVCPLPDKPAACRVGYVEVWRRNQPQTSEDGAVYATVGSGRGLNFFLPPDGLR</sequence>
<accession>A0ABT7JJ09</accession>
<keyword evidence="1" id="KW-0812">Transmembrane</keyword>
<name>A0ABT7JJ09_9DEIO</name>
<keyword evidence="3" id="KW-1185">Reference proteome</keyword>
<keyword evidence="1" id="KW-1133">Transmembrane helix</keyword>
<feature type="transmembrane region" description="Helical" evidence="1">
    <location>
        <begin position="7"/>
        <end position="28"/>
    </location>
</feature>
<evidence type="ECO:0000313" key="3">
    <source>
        <dbReference type="Proteomes" id="UP001302059"/>
    </source>
</evidence>
<comment type="caution">
    <text evidence="2">The sequence shown here is derived from an EMBL/GenBank/DDBJ whole genome shotgun (WGS) entry which is preliminary data.</text>
</comment>